<dbReference type="EMBL" id="DACSXJ010000001">
    <property type="protein sequence ID" value="HAT3895848.1"/>
    <property type="molecule type" value="Genomic_DNA"/>
</dbReference>
<dbReference type="InterPro" id="IPR001451">
    <property type="entry name" value="Hexapep"/>
</dbReference>
<comment type="caution">
    <text evidence="1">The sequence shown here is derived from an EMBL/GenBank/DDBJ whole genome shotgun (WGS) entry which is preliminary data.</text>
</comment>
<dbReference type="RefSeq" id="WP_071667060.1">
    <property type="nucleotide sequence ID" value="NZ_CABDWZ010000001.1"/>
</dbReference>
<accession>A0A6D1RBC1</accession>
<sequence>MNFKRTFELLKYYGVSGMLRIIPDLIRTKIFFRNAKLIRTPIEFRGKQFICLGSGFSTGRYCRLETHPPYITRDMKIVFGDNCQINDSVHIVAKEKVVFGNHVLIASRVFISDLNHGVYNGNNQSLASSIVKDRPLCTKPVILGNNVWIGEGAVILPGVNLGNNVIVGANAVVTKSFPDNVILAGAPAIVIKKFENNRWYSINS</sequence>
<organism evidence="1">
    <name type="scientific">Citrobacter freundii</name>
    <dbReference type="NCBI Taxonomy" id="546"/>
    <lineage>
        <taxon>Bacteria</taxon>
        <taxon>Pseudomonadati</taxon>
        <taxon>Pseudomonadota</taxon>
        <taxon>Gammaproteobacteria</taxon>
        <taxon>Enterobacterales</taxon>
        <taxon>Enterobacteriaceae</taxon>
        <taxon>Citrobacter</taxon>
        <taxon>Citrobacter freundii complex</taxon>
    </lineage>
</organism>
<gene>
    <name evidence="1" type="ORF">I9Y29_000224</name>
</gene>
<evidence type="ECO:0000313" key="1">
    <source>
        <dbReference type="EMBL" id="HAT3895848.1"/>
    </source>
</evidence>
<dbReference type="Gene3D" id="2.160.10.10">
    <property type="entry name" value="Hexapeptide repeat proteins"/>
    <property type="match status" value="1"/>
</dbReference>
<dbReference type="AlphaFoldDB" id="A0A6D1RBC1"/>
<dbReference type="Pfam" id="PF00132">
    <property type="entry name" value="Hexapep"/>
    <property type="match status" value="1"/>
</dbReference>
<dbReference type="GO" id="GO:0016740">
    <property type="term" value="F:transferase activity"/>
    <property type="evidence" value="ECO:0007669"/>
    <property type="project" value="UniProtKB-KW"/>
</dbReference>
<keyword evidence="1" id="KW-0808">Transferase</keyword>
<dbReference type="CDD" id="cd04647">
    <property type="entry name" value="LbH_MAT_like"/>
    <property type="match status" value="1"/>
</dbReference>
<dbReference type="PANTHER" id="PTHR23416">
    <property type="entry name" value="SIALIC ACID SYNTHASE-RELATED"/>
    <property type="match status" value="1"/>
</dbReference>
<protein>
    <submittedName>
        <fullName evidence="1">Acetyltransferase</fullName>
    </submittedName>
</protein>
<dbReference type="Proteomes" id="UP000855471">
    <property type="component" value="Unassembled WGS sequence"/>
</dbReference>
<reference evidence="1" key="1">
    <citation type="journal article" date="2018" name="Genome Biol.">
        <title>SKESA: strategic k-mer extension for scrupulous assemblies.</title>
        <authorList>
            <person name="Souvorov A."/>
            <person name="Agarwala R."/>
            <person name="Lipman D.J."/>
        </authorList>
    </citation>
    <scope>NUCLEOTIDE SEQUENCE</scope>
    <source>
        <strain evidence="1">O50</strain>
    </source>
</reference>
<dbReference type="SUPFAM" id="SSF51161">
    <property type="entry name" value="Trimeric LpxA-like enzymes"/>
    <property type="match status" value="1"/>
</dbReference>
<dbReference type="PANTHER" id="PTHR23416:SF78">
    <property type="entry name" value="LIPOPOLYSACCHARIDE BIOSYNTHESIS O-ACETYL TRANSFERASE WBBJ-RELATED"/>
    <property type="match status" value="1"/>
</dbReference>
<name>A0A6D1RBC1_CITFR</name>
<dbReference type="InterPro" id="IPR011004">
    <property type="entry name" value="Trimer_LpxA-like_sf"/>
</dbReference>
<dbReference type="InterPro" id="IPR051159">
    <property type="entry name" value="Hexapeptide_acetyltransf"/>
</dbReference>
<reference evidence="1" key="2">
    <citation type="submission" date="2020-09" db="EMBL/GenBank/DDBJ databases">
        <authorList>
            <consortium name="NCBI Pathogen Detection Project"/>
        </authorList>
    </citation>
    <scope>NUCLEOTIDE SEQUENCE</scope>
    <source>
        <strain evidence="1">O50</strain>
    </source>
</reference>
<proteinExistence type="predicted"/>